<keyword evidence="2" id="KW-0479">Metal-binding</keyword>
<dbReference type="PANTHER" id="PTHR46696">
    <property type="entry name" value="P450, PUTATIVE (EUROFUNG)-RELATED"/>
    <property type="match status" value="1"/>
</dbReference>
<evidence type="ECO:0000313" key="3">
    <source>
        <dbReference type="EMBL" id="MFI6500543.1"/>
    </source>
</evidence>
<dbReference type="PROSITE" id="PS00086">
    <property type="entry name" value="CYTOCHROME_P450"/>
    <property type="match status" value="1"/>
</dbReference>
<keyword evidence="2" id="KW-0349">Heme</keyword>
<dbReference type="PRINTS" id="PR00359">
    <property type="entry name" value="BP450"/>
</dbReference>
<dbReference type="Proteomes" id="UP001612741">
    <property type="component" value="Unassembled WGS sequence"/>
</dbReference>
<protein>
    <submittedName>
        <fullName evidence="3">Cytochrome P450</fullName>
    </submittedName>
</protein>
<comment type="caution">
    <text evidence="3">The sequence shown here is derived from an EMBL/GenBank/DDBJ whole genome shotgun (WGS) entry which is preliminary data.</text>
</comment>
<dbReference type="Gene3D" id="1.10.630.10">
    <property type="entry name" value="Cytochrome P450"/>
    <property type="match status" value="1"/>
</dbReference>
<reference evidence="3 4" key="1">
    <citation type="submission" date="2024-10" db="EMBL/GenBank/DDBJ databases">
        <title>The Natural Products Discovery Center: Release of the First 8490 Sequenced Strains for Exploring Actinobacteria Biosynthetic Diversity.</title>
        <authorList>
            <person name="Kalkreuter E."/>
            <person name="Kautsar S.A."/>
            <person name="Yang D."/>
            <person name="Bader C.D."/>
            <person name="Teijaro C.N."/>
            <person name="Fluegel L."/>
            <person name="Davis C.M."/>
            <person name="Simpson J.R."/>
            <person name="Lauterbach L."/>
            <person name="Steele A.D."/>
            <person name="Gui C."/>
            <person name="Meng S."/>
            <person name="Li G."/>
            <person name="Viehrig K."/>
            <person name="Ye F."/>
            <person name="Su P."/>
            <person name="Kiefer A.F."/>
            <person name="Nichols A."/>
            <person name="Cepeda A.J."/>
            <person name="Yan W."/>
            <person name="Fan B."/>
            <person name="Jiang Y."/>
            <person name="Adhikari A."/>
            <person name="Zheng C.-J."/>
            <person name="Schuster L."/>
            <person name="Cowan T.M."/>
            <person name="Smanski M.J."/>
            <person name="Chevrette M.G."/>
            <person name="De Carvalho L.P.S."/>
            <person name="Shen B."/>
        </authorList>
    </citation>
    <scope>NUCLEOTIDE SEQUENCE [LARGE SCALE GENOMIC DNA]</scope>
    <source>
        <strain evidence="3 4">NPDC050545</strain>
    </source>
</reference>
<name>A0ABW7YX87_9ACTN</name>
<dbReference type="PANTHER" id="PTHR46696:SF1">
    <property type="entry name" value="CYTOCHROME P450 YJIB-RELATED"/>
    <property type="match status" value="1"/>
</dbReference>
<comment type="similarity">
    <text evidence="1 2">Belongs to the cytochrome P450 family.</text>
</comment>
<keyword evidence="2" id="KW-0560">Oxidoreductase</keyword>
<dbReference type="InterPro" id="IPR002397">
    <property type="entry name" value="Cyt_P450_B"/>
</dbReference>
<sequence>MWRFTTGALELAGTPLPAGAPILIDIEGINTAPTRHSHPHVLDPHRPTLPDLTFGDGPHVCIGAQLARLEAHVLVELIRTDFPDACLAVPFDQLQRDRSAAHSCRLRSLPVWPLGAVYVTNALKAANTKIEIAESK</sequence>
<gene>
    <name evidence="3" type="ORF">ACIBG2_24415</name>
</gene>
<accession>A0ABW7YX87</accession>
<keyword evidence="4" id="KW-1185">Reference proteome</keyword>
<dbReference type="EMBL" id="JBITGY010000006">
    <property type="protein sequence ID" value="MFI6500543.1"/>
    <property type="molecule type" value="Genomic_DNA"/>
</dbReference>
<dbReference type="InterPro" id="IPR017972">
    <property type="entry name" value="Cyt_P450_CS"/>
</dbReference>
<proteinExistence type="inferred from homology"/>
<keyword evidence="2" id="KW-0408">Iron</keyword>
<dbReference type="Pfam" id="PF00067">
    <property type="entry name" value="p450"/>
    <property type="match status" value="1"/>
</dbReference>
<dbReference type="InterPro" id="IPR036396">
    <property type="entry name" value="Cyt_P450_sf"/>
</dbReference>
<dbReference type="InterPro" id="IPR001128">
    <property type="entry name" value="Cyt_P450"/>
</dbReference>
<keyword evidence="2" id="KW-0503">Monooxygenase</keyword>
<evidence type="ECO:0000256" key="1">
    <source>
        <dbReference type="ARBA" id="ARBA00010617"/>
    </source>
</evidence>
<evidence type="ECO:0000256" key="2">
    <source>
        <dbReference type="RuleBase" id="RU000461"/>
    </source>
</evidence>
<dbReference type="RefSeq" id="WP_397084853.1">
    <property type="nucleotide sequence ID" value="NZ_JBITGY010000006.1"/>
</dbReference>
<evidence type="ECO:0000313" key="4">
    <source>
        <dbReference type="Proteomes" id="UP001612741"/>
    </source>
</evidence>
<organism evidence="3 4">
    <name type="scientific">Nonomuraea typhae</name>
    <dbReference type="NCBI Taxonomy" id="2603600"/>
    <lineage>
        <taxon>Bacteria</taxon>
        <taxon>Bacillati</taxon>
        <taxon>Actinomycetota</taxon>
        <taxon>Actinomycetes</taxon>
        <taxon>Streptosporangiales</taxon>
        <taxon>Streptosporangiaceae</taxon>
        <taxon>Nonomuraea</taxon>
    </lineage>
</organism>
<dbReference type="SUPFAM" id="SSF48264">
    <property type="entry name" value="Cytochrome P450"/>
    <property type="match status" value="1"/>
</dbReference>